<gene>
    <name evidence="1" type="ORF">EDD61_10162</name>
</gene>
<evidence type="ECO:0000313" key="1">
    <source>
        <dbReference type="EMBL" id="TCU63411.1"/>
    </source>
</evidence>
<protein>
    <submittedName>
        <fullName evidence="1">Uncharacterized protein DUF4299</fullName>
    </submittedName>
</protein>
<dbReference type="Pfam" id="PF14132">
    <property type="entry name" value="DUF4299"/>
    <property type="match status" value="1"/>
</dbReference>
<comment type="caution">
    <text evidence="1">The sequence shown here is derived from an EMBL/GenBank/DDBJ whole genome shotgun (WGS) entry which is preliminary data.</text>
</comment>
<sequence>MSVDVCLKQKGFFKKAISLSDITNGQFAYGTSESWILVPDKISNDMILYDPKHIARGISLVWDEKDSACLRLSLLLPTSREEVDMFYDIIARIAKLWKLKKYEQDGVEQKISDLADMRENIKIFSNECLRDFLAKHTDGCFFSALHPIYYDEQDLEEMQINFAAFLHHRQSRDLYYARPHIYQKTDGGYLGVYTLTNDVDSILPLEPIVPFHMRDAETNEELEVHEWYLSMYHYEEERFMGQLPYETAVKVLQLEEQERYDAKTRVLYGKSAEEMQSLIDAYGIAMKR</sequence>
<keyword evidence="2" id="KW-1185">Reference proteome</keyword>
<dbReference type="AlphaFoldDB" id="A0A4R3TLR8"/>
<proteinExistence type="predicted"/>
<dbReference type="RefSeq" id="WP_132223171.1">
    <property type="nucleotide sequence ID" value="NZ_JANKBG010000001.1"/>
</dbReference>
<dbReference type="Proteomes" id="UP000295773">
    <property type="component" value="Unassembled WGS sequence"/>
</dbReference>
<accession>A0A4R3TLR8</accession>
<dbReference type="InterPro" id="IPR025387">
    <property type="entry name" value="DUF4299"/>
</dbReference>
<evidence type="ECO:0000313" key="2">
    <source>
        <dbReference type="Proteomes" id="UP000295773"/>
    </source>
</evidence>
<dbReference type="EMBL" id="SMBP01000001">
    <property type="protein sequence ID" value="TCU63411.1"/>
    <property type="molecule type" value="Genomic_DNA"/>
</dbReference>
<reference evidence="1 2" key="1">
    <citation type="submission" date="2019-03" db="EMBL/GenBank/DDBJ databases">
        <title>Genomic Encyclopedia of Type Strains, Phase IV (KMG-IV): sequencing the most valuable type-strain genomes for metagenomic binning, comparative biology and taxonomic classification.</title>
        <authorList>
            <person name="Goeker M."/>
        </authorList>
    </citation>
    <scope>NUCLEOTIDE SEQUENCE [LARGE SCALE GENOMIC DNA]</scope>
    <source>
        <strain evidence="1 2">DSM 29481</strain>
    </source>
</reference>
<name>A0A4R3TLR8_9FIRM</name>
<organism evidence="1 2">
    <name type="scientific">Longicatena caecimuris</name>
    <dbReference type="NCBI Taxonomy" id="1796635"/>
    <lineage>
        <taxon>Bacteria</taxon>
        <taxon>Bacillati</taxon>
        <taxon>Bacillota</taxon>
        <taxon>Erysipelotrichia</taxon>
        <taxon>Erysipelotrichales</taxon>
        <taxon>Erysipelotrichaceae</taxon>
        <taxon>Longicatena</taxon>
    </lineage>
</organism>